<dbReference type="EMBL" id="CP036279">
    <property type="protein sequence ID" value="QDU61116.1"/>
    <property type="molecule type" value="Genomic_DNA"/>
</dbReference>
<sequence>MRLTLPQGEGNMRLTLPQGEGNMRLTLPQGEGNKRLSPTGRGEHEAHSHAESGTLDVDSPYLSLGRGRRTQ</sequence>
<gene>
    <name evidence="2" type="ORF">Pan216_19700</name>
</gene>
<accession>A0A518B2G2</accession>
<proteinExistence type="predicted"/>
<evidence type="ECO:0000256" key="1">
    <source>
        <dbReference type="SAM" id="MobiDB-lite"/>
    </source>
</evidence>
<evidence type="ECO:0000313" key="3">
    <source>
        <dbReference type="Proteomes" id="UP000317093"/>
    </source>
</evidence>
<organism evidence="2 3">
    <name type="scientific">Kolteria novifilia</name>
    <dbReference type="NCBI Taxonomy" id="2527975"/>
    <lineage>
        <taxon>Bacteria</taxon>
        <taxon>Pseudomonadati</taxon>
        <taxon>Planctomycetota</taxon>
        <taxon>Planctomycetia</taxon>
        <taxon>Kolteriales</taxon>
        <taxon>Kolteriaceae</taxon>
        <taxon>Kolteria</taxon>
    </lineage>
</organism>
<name>A0A518B2G2_9BACT</name>
<dbReference type="AlphaFoldDB" id="A0A518B2G2"/>
<reference evidence="2 3" key="1">
    <citation type="submission" date="2019-02" db="EMBL/GenBank/DDBJ databases">
        <title>Deep-cultivation of Planctomycetes and their phenomic and genomic characterization uncovers novel biology.</title>
        <authorList>
            <person name="Wiegand S."/>
            <person name="Jogler M."/>
            <person name="Boedeker C."/>
            <person name="Pinto D."/>
            <person name="Vollmers J."/>
            <person name="Rivas-Marin E."/>
            <person name="Kohn T."/>
            <person name="Peeters S.H."/>
            <person name="Heuer A."/>
            <person name="Rast P."/>
            <person name="Oberbeckmann S."/>
            <person name="Bunk B."/>
            <person name="Jeske O."/>
            <person name="Meyerdierks A."/>
            <person name="Storesund J.E."/>
            <person name="Kallscheuer N."/>
            <person name="Luecker S."/>
            <person name="Lage O.M."/>
            <person name="Pohl T."/>
            <person name="Merkel B.J."/>
            <person name="Hornburger P."/>
            <person name="Mueller R.-W."/>
            <person name="Bruemmer F."/>
            <person name="Labrenz M."/>
            <person name="Spormann A.M."/>
            <person name="Op den Camp H."/>
            <person name="Overmann J."/>
            <person name="Amann R."/>
            <person name="Jetten M.S.M."/>
            <person name="Mascher T."/>
            <person name="Medema M.H."/>
            <person name="Devos D.P."/>
            <person name="Kaster A.-K."/>
            <person name="Ovreas L."/>
            <person name="Rohde M."/>
            <person name="Galperin M.Y."/>
            <person name="Jogler C."/>
        </authorList>
    </citation>
    <scope>NUCLEOTIDE SEQUENCE [LARGE SCALE GENOMIC DNA]</scope>
    <source>
        <strain evidence="2 3">Pan216</strain>
    </source>
</reference>
<keyword evidence="3" id="KW-1185">Reference proteome</keyword>
<dbReference type="KEGG" id="knv:Pan216_19700"/>
<evidence type="ECO:0000313" key="2">
    <source>
        <dbReference type="EMBL" id="QDU61116.1"/>
    </source>
</evidence>
<protein>
    <submittedName>
        <fullName evidence="2">Uncharacterized protein</fullName>
    </submittedName>
</protein>
<dbReference type="Proteomes" id="UP000317093">
    <property type="component" value="Chromosome"/>
</dbReference>
<feature type="region of interest" description="Disordered" evidence="1">
    <location>
        <begin position="1"/>
        <end position="71"/>
    </location>
</feature>
<feature type="compositionally biased region" description="Basic and acidic residues" evidence="1">
    <location>
        <begin position="41"/>
        <end position="50"/>
    </location>
</feature>